<keyword evidence="1 2" id="KW-0175">Coiled coil</keyword>
<evidence type="ECO:0000259" key="4">
    <source>
        <dbReference type="SMART" id="SM00806"/>
    </source>
</evidence>
<dbReference type="Proteomes" id="UP001143981">
    <property type="component" value="Unassembled WGS sequence"/>
</dbReference>
<dbReference type="GO" id="GO:0005737">
    <property type="term" value="C:cytoplasm"/>
    <property type="evidence" value="ECO:0007669"/>
    <property type="project" value="TreeGrafter"/>
</dbReference>
<feature type="compositionally biased region" description="Low complexity" evidence="3">
    <location>
        <begin position="174"/>
        <end position="184"/>
    </location>
</feature>
<protein>
    <submittedName>
        <fullName evidence="5">Bud site selection protein 6</fullName>
    </submittedName>
</protein>
<dbReference type="InterPro" id="IPR005613">
    <property type="entry name" value="AIP3_C"/>
</dbReference>
<feature type="region of interest" description="Disordered" evidence="3">
    <location>
        <begin position="752"/>
        <end position="842"/>
    </location>
</feature>
<dbReference type="GO" id="GO:0005519">
    <property type="term" value="F:cytoskeletal regulatory protein binding"/>
    <property type="evidence" value="ECO:0007669"/>
    <property type="project" value="InterPro"/>
</dbReference>
<evidence type="ECO:0000256" key="1">
    <source>
        <dbReference type="ARBA" id="ARBA00023054"/>
    </source>
</evidence>
<evidence type="ECO:0000256" key="2">
    <source>
        <dbReference type="SAM" id="Coils"/>
    </source>
</evidence>
<proteinExistence type="predicted"/>
<dbReference type="Gene3D" id="1.20.58.1540">
    <property type="entry name" value="Actin interacting protein 3, C-terminal domain"/>
    <property type="match status" value="1"/>
</dbReference>
<dbReference type="SMART" id="SM00806">
    <property type="entry name" value="AIP3"/>
    <property type="match status" value="1"/>
</dbReference>
<dbReference type="AlphaFoldDB" id="A0A9W8CZH1"/>
<feature type="region of interest" description="Disordered" evidence="3">
    <location>
        <begin position="340"/>
        <end position="361"/>
    </location>
</feature>
<dbReference type="OrthoDB" id="783096at2759"/>
<feature type="coiled-coil region" evidence="2">
    <location>
        <begin position="683"/>
        <end position="744"/>
    </location>
</feature>
<sequence>MDRSHVYVAGAHSRSPEPAEYAAAMDPAARPLPRAYGNYSYSKAGAGFGPAPSGSLRTTRSAHAYARNEVPSSMQAQGPTSVRHGPLQGQQAYDGSEHAAYNAAASRQQQQQQQRPHLQPYVADASERRTQDYLVAQTMEYGYRSPPSMPSGPVVTTYPSEYAARKPVGVPTSYRRSSIASSKSGYDGMSGRGTPTERYHASAQLVGGAKTAAAAASQRVEFGFTSPAMATLEHSPSPEDDEIADIIADMTKTRISADGSPIRVFLQLGDDTKRAELSEEPTHTALVNLFIEKYRGRLADDPDALPSVYVKDPKAGVFYELEDMADVVDGATLCWHTQPLGKNSDGDGPGDAAAAPAGSAKKEQSTGELAAVVAALADTVAQLPAQLKAELAATVEEMKSHVRASGTGQAAATESASAAAAPSQARLAKSSVGPAVAIARSASMPAVGDAGETDALRRQLQKAELELGVERQLRREAEEAAAAEKGALAAELEKLRTDVGRHPNVLRVRIEEGKGMLKAKYRTFNSRFEDVHSMVQEMRKDVAQRGSIPSDQMIRKAGVQLKEIEAGAQELVSFINDTRADWKRTWEEELQNILNEQSFVKDVEQLLSELLDDTNHLDGVLDKLRMIISLKLRERSQNDYVPPAATRFIDVVPPDDIHDAKKDFLKQISCVDIDHSRRVDALKAAERLRLTELTAKVNEFDEELSEFVTQRRLRKTGGTEELERRRAEKDLEVMRDMLKSVEEAEFARRAKIAQRKTAKKPVSKKQSPAPSTDPQPADPSIAEAPTTDKPSVDGPSVGAPGTDLPAADSPAADPPAADPPAADAQSDGTSAAEMQVDGDSIQ</sequence>
<name>A0A9W8CZH1_9FUNG</name>
<evidence type="ECO:0000256" key="3">
    <source>
        <dbReference type="SAM" id="MobiDB-lite"/>
    </source>
</evidence>
<reference evidence="5" key="1">
    <citation type="submission" date="2022-07" db="EMBL/GenBank/DDBJ databases">
        <title>Phylogenomic reconstructions and comparative analyses of Kickxellomycotina fungi.</title>
        <authorList>
            <person name="Reynolds N.K."/>
            <person name="Stajich J.E."/>
            <person name="Barry K."/>
            <person name="Grigoriev I.V."/>
            <person name="Crous P."/>
            <person name="Smith M.E."/>
        </authorList>
    </citation>
    <scope>NUCLEOTIDE SEQUENCE</scope>
    <source>
        <strain evidence="5">BCRC 34381</strain>
    </source>
</reference>
<dbReference type="PANTHER" id="PTHR22741:SF10">
    <property type="entry name" value="COILED-COIL DOMAIN-CONTAINING PROTEIN CG32809"/>
    <property type="match status" value="1"/>
</dbReference>
<dbReference type="Pfam" id="PF03915">
    <property type="entry name" value="AIP3"/>
    <property type="match status" value="1"/>
</dbReference>
<feature type="region of interest" description="Disordered" evidence="3">
    <location>
        <begin position="47"/>
        <end position="128"/>
    </location>
</feature>
<dbReference type="PANTHER" id="PTHR22741">
    <property type="entry name" value="P140CAP/SNIP-RELATED"/>
    <property type="match status" value="1"/>
</dbReference>
<feature type="compositionally biased region" description="Basic residues" evidence="3">
    <location>
        <begin position="752"/>
        <end position="763"/>
    </location>
</feature>
<keyword evidence="6" id="KW-1185">Reference proteome</keyword>
<gene>
    <name evidence="5" type="primary">BUD6</name>
    <name evidence="5" type="ORF">LPJ61_002105</name>
</gene>
<organism evidence="5 6">
    <name type="scientific">Coemansia biformis</name>
    <dbReference type="NCBI Taxonomy" id="1286918"/>
    <lineage>
        <taxon>Eukaryota</taxon>
        <taxon>Fungi</taxon>
        <taxon>Fungi incertae sedis</taxon>
        <taxon>Zoopagomycota</taxon>
        <taxon>Kickxellomycotina</taxon>
        <taxon>Kickxellomycetes</taxon>
        <taxon>Kickxellales</taxon>
        <taxon>Kickxellaceae</taxon>
        <taxon>Coemansia</taxon>
    </lineage>
</organism>
<evidence type="ECO:0000313" key="6">
    <source>
        <dbReference type="Proteomes" id="UP001143981"/>
    </source>
</evidence>
<dbReference type="GO" id="GO:0030010">
    <property type="term" value="P:establishment of cell polarity"/>
    <property type="evidence" value="ECO:0007669"/>
    <property type="project" value="TreeGrafter"/>
</dbReference>
<feature type="compositionally biased region" description="Polar residues" evidence="3">
    <location>
        <begin position="70"/>
        <end position="80"/>
    </location>
</feature>
<accession>A0A9W8CZH1</accession>
<comment type="caution">
    <text evidence="5">The sequence shown here is derived from an EMBL/GenBank/DDBJ whole genome shotgun (WGS) entry which is preliminary data.</text>
</comment>
<evidence type="ECO:0000313" key="5">
    <source>
        <dbReference type="EMBL" id="KAJ1732311.1"/>
    </source>
</evidence>
<feature type="domain" description="Actin interacting protein 3 C-terminal" evidence="4">
    <location>
        <begin position="265"/>
        <end position="731"/>
    </location>
</feature>
<dbReference type="GO" id="GO:0051286">
    <property type="term" value="C:cell tip"/>
    <property type="evidence" value="ECO:0007669"/>
    <property type="project" value="TreeGrafter"/>
</dbReference>
<dbReference type="InterPro" id="IPR022782">
    <property type="entry name" value="AIP3-like_C"/>
</dbReference>
<feature type="compositionally biased region" description="Low complexity" evidence="3">
    <location>
        <begin position="350"/>
        <end position="359"/>
    </location>
</feature>
<dbReference type="EMBL" id="JANBOI010000238">
    <property type="protein sequence ID" value="KAJ1732311.1"/>
    <property type="molecule type" value="Genomic_DNA"/>
</dbReference>
<feature type="region of interest" description="Disordered" evidence="3">
    <location>
        <begin position="174"/>
        <end position="194"/>
    </location>
</feature>
<dbReference type="InterPro" id="IPR051825">
    <property type="entry name" value="SRCIN1"/>
</dbReference>